<reference evidence="2 4" key="2">
    <citation type="submission" date="2020-12" db="EMBL/GenBank/DDBJ databases">
        <title>Taxonomic evaluation of the Bacillus sporothermodurans group of bacteria based on whole genome sequences.</title>
        <authorList>
            <person name="Fiedler G."/>
            <person name="Herbstmann A.-D."/>
            <person name="Doll E."/>
            <person name="Wenning M."/>
            <person name="Brinks E."/>
            <person name="Kabisch J."/>
            <person name="Breitenwieser F."/>
            <person name="Lappann M."/>
            <person name="Boehnlein C."/>
            <person name="Franz C."/>
        </authorList>
    </citation>
    <scope>NUCLEOTIDE SEQUENCE [LARGE SCALE GENOMIC DNA]</scope>
    <source>
        <strain evidence="2 4">DSM 10599</strain>
    </source>
</reference>
<evidence type="ECO:0000313" key="1">
    <source>
        <dbReference type="EMBL" id="KYD11538.1"/>
    </source>
</evidence>
<dbReference type="KEGG" id="hspo:JGZ69_02330"/>
<dbReference type="RefSeq" id="WP_066226136.1">
    <property type="nucleotide sequence ID" value="NZ_CP066701.1"/>
</dbReference>
<sequence length="228" mass="25831">MKTITLPLTINNEDKEITINSVYCIGYAGRNIEKTMEHIDELEKIGVPRPAEIPTLYPVRRNSLNQTEEIEVLGGESSGEAEIVLIFGDSDDDVYITVGSDHTDRSLETIDINQSKQICDKPLAHKAWKLNDVIDHWDDLILTSQVYIDGHWQDYQMAKIDAIIPLDDIKAFLNKKNISMRNCVIFSGTVPLLEGFKYGSGFKMAFIDNVRNDEIHAEYAITRLDLEA</sequence>
<dbReference type="PATRIC" id="fig|46224.3.peg.3464"/>
<dbReference type="Pfam" id="PF11010">
    <property type="entry name" value="DUF2848"/>
    <property type="match status" value="1"/>
</dbReference>
<evidence type="ECO:0000313" key="2">
    <source>
        <dbReference type="EMBL" id="QQX25826.1"/>
    </source>
</evidence>
<dbReference type="GeneID" id="62498129"/>
<keyword evidence="3" id="KW-1185">Reference proteome</keyword>
<reference evidence="1 3" key="1">
    <citation type="submission" date="2016-01" db="EMBL/GenBank/DDBJ databases">
        <title>Genome Sequences of Twelve Sporeforming Bacillus Species Isolated from Foods.</title>
        <authorList>
            <person name="Berendsen E.M."/>
            <person name="Wells-Bennik M.H."/>
            <person name="Krawcyk A.O."/>
            <person name="De Jong A."/>
            <person name="Holsappel S."/>
            <person name="Eijlander R.T."/>
            <person name="Kuipers O.P."/>
        </authorList>
    </citation>
    <scope>NUCLEOTIDE SEQUENCE [LARGE SCALE GENOMIC DNA]</scope>
    <source>
        <strain evidence="1 3">B4102</strain>
    </source>
</reference>
<dbReference type="EMBL" id="LQYN01000005">
    <property type="protein sequence ID" value="KYD11538.1"/>
    <property type="molecule type" value="Genomic_DNA"/>
</dbReference>
<dbReference type="STRING" id="46224.B4102_0209"/>
<dbReference type="Proteomes" id="UP000595512">
    <property type="component" value="Chromosome"/>
</dbReference>
<protein>
    <submittedName>
        <fullName evidence="2">DUF2848 family protein</fullName>
    </submittedName>
</protein>
<evidence type="ECO:0000313" key="4">
    <source>
        <dbReference type="Proteomes" id="UP000595512"/>
    </source>
</evidence>
<organism evidence="1 3">
    <name type="scientific">Heyndrickxia sporothermodurans</name>
    <dbReference type="NCBI Taxonomy" id="46224"/>
    <lineage>
        <taxon>Bacteria</taxon>
        <taxon>Bacillati</taxon>
        <taxon>Bacillota</taxon>
        <taxon>Bacilli</taxon>
        <taxon>Bacillales</taxon>
        <taxon>Bacillaceae</taxon>
        <taxon>Heyndrickxia</taxon>
    </lineage>
</organism>
<accession>A0A150LGS1</accession>
<dbReference type="Proteomes" id="UP000075666">
    <property type="component" value="Unassembled WGS sequence"/>
</dbReference>
<gene>
    <name evidence="1" type="ORF">B4102_0209</name>
    <name evidence="2" type="ORF">JGZ69_02330</name>
</gene>
<dbReference type="AlphaFoldDB" id="A0A150LGS1"/>
<evidence type="ECO:0000313" key="3">
    <source>
        <dbReference type="Proteomes" id="UP000075666"/>
    </source>
</evidence>
<dbReference type="OrthoDB" id="9792678at2"/>
<proteinExistence type="predicted"/>
<dbReference type="EMBL" id="CP066701">
    <property type="protein sequence ID" value="QQX25826.1"/>
    <property type="molecule type" value="Genomic_DNA"/>
</dbReference>
<name>A0A150LGS1_9BACI</name>
<dbReference type="InterPro" id="IPR021269">
    <property type="entry name" value="DUF2848"/>
</dbReference>